<feature type="region of interest" description="Disordered" evidence="2">
    <location>
        <begin position="1"/>
        <end position="26"/>
    </location>
</feature>
<comment type="caution">
    <text evidence="3">The sequence shown here is derived from an EMBL/GenBank/DDBJ whole genome shotgun (WGS) entry which is preliminary data.</text>
</comment>
<dbReference type="AlphaFoldDB" id="A0AA43QWX2"/>
<sequence>MPLRLHGLPDAPSPEPDRPSTPDAEDDETMFKNLYTNLTTLITTLLSTRRDLATLYAELQDFQSLGPGVPATGPLRDFYNDTVGQAEARIDRLMEHAAELQGTIEEIADALVEWLGEEFESGEEEEEELAAMMEGEEVWQTRR</sequence>
<accession>A0AA43QWX2</accession>
<feature type="coiled-coil region" evidence="1">
    <location>
        <begin position="83"/>
        <end position="110"/>
    </location>
</feature>
<feature type="compositionally biased region" description="Acidic residues" evidence="2">
    <location>
        <begin position="122"/>
        <end position="137"/>
    </location>
</feature>
<proteinExistence type="predicted"/>
<gene>
    <name evidence="3" type="ORF">OHK93_004886</name>
</gene>
<keyword evidence="4" id="KW-1185">Reference proteome</keyword>
<evidence type="ECO:0000256" key="2">
    <source>
        <dbReference type="SAM" id="MobiDB-lite"/>
    </source>
</evidence>
<name>A0AA43QWX2_9LECA</name>
<protein>
    <submittedName>
        <fullName evidence="3">Uncharacterized protein</fullName>
    </submittedName>
</protein>
<evidence type="ECO:0000313" key="4">
    <source>
        <dbReference type="Proteomes" id="UP001161017"/>
    </source>
</evidence>
<reference evidence="3" key="1">
    <citation type="journal article" date="2023" name="Genome Biol. Evol.">
        <title>First Whole Genome Sequence and Flow Cytometry Genome Size Data for the Lichen-Forming Fungus Ramalina farinacea (Ascomycota).</title>
        <authorList>
            <person name="Llewellyn T."/>
            <person name="Mian S."/>
            <person name="Hill R."/>
            <person name="Leitch I.J."/>
            <person name="Gaya E."/>
        </authorList>
    </citation>
    <scope>NUCLEOTIDE SEQUENCE</scope>
    <source>
        <strain evidence="3">LIQ254RAFAR</strain>
    </source>
</reference>
<organism evidence="3 4">
    <name type="scientific">Ramalina farinacea</name>
    <dbReference type="NCBI Taxonomy" id="258253"/>
    <lineage>
        <taxon>Eukaryota</taxon>
        <taxon>Fungi</taxon>
        <taxon>Dikarya</taxon>
        <taxon>Ascomycota</taxon>
        <taxon>Pezizomycotina</taxon>
        <taxon>Lecanoromycetes</taxon>
        <taxon>OSLEUM clade</taxon>
        <taxon>Lecanoromycetidae</taxon>
        <taxon>Lecanorales</taxon>
        <taxon>Lecanorineae</taxon>
        <taxon>Ramalinaceae</taxon>
        <taxon>Ramalina</taxon>
    </lineage>
</organism>
<evidence type="ECO:0000313" key="3">
    <source>
        <dbReference type="EMBL" id="MDI1493099.1"/>
    </source>
</evidence>
<dbReference type="Proteomes" id="UP001161017">
    <property type="component" value="Unassembled WGS sequence"/>
</dbReference>
<feature type="region of interest" description="Disordered" evidence="2">
    <location>
        <begin position="122"/>
        <end position="143"/>
    </location>
</feature>
<keyword evidence="1" id="KW-0175">Coiled coil</keyword>
<evidence type="ECO:0000256" key="1">
    <source>
        <dbReference type="SAM" id="Coils"/>
    </source>
</evidence>
<dbReference type="EMBL" id="JAPUFD010000023">
    <property type="protein sequence ID" value="MDI1493099.1"/>
    <property type="molecule type" value="Genomic_DNA"/>
</dbReference>